<dbReference type="PANTHER" id="PTHR30055">
    <property type="entry name" value="HTH-TYPE TRANSCRIPTIONAL REGULATOR RUTR"/>
    <property type="match status" value="1"/>
</dbReference>
<dbReference type="PROSITE" id="PS50977">
    <property type="entry name" value="HTH_TETR_2"/>
    <property type="match status" value="1"/>
</dbReference>
<evidence type="ECO:0000313" key="4">
    <source>
        <dbReference type="EMBL" id="MBL1076649.1"/>
    </source>
</evidence>
<dbReference type="Proteomes" id="UP000602198">
    <property type="component" value="Unassembled WGS sequence"/>
</dbReference>
<evidence type="ECO:0000313" key="5">
    <source>
        <dbReference type="Proteomes" id="UP000602198"/>
    </source>
</evidence>
<dbReference type="InterPro" id="IPR001647">
    <property type="entry name" value="HTH_TetR"/>
</dbReference>
<dbReference type="SUPFAM" id="SSF48498">
    <property type="entry name" value="Tetracyclin repressor-like, C-terminal domain"/>
    <property type="match status" value="1"/>
</dbReference>
<dbReference type="EMBL" id="JAERRJ010000007">
    <property type="protein sequence ID" value="MBL1076649.1"/>
    <property type="molecule type" value="Genomic_DNA"/>
</dbReference>
<comment type="caution">
    <text evidence="4">The sequence shown here is derived from an EMBL/GenBank/DDBJ whole genome shotgun (WGS) entry which is preliminary data.</text>
</comment>
<feature type="domain" description="HTH tetR-type" evidence="3">
    <location>
        <begin position="8"/>
        <end position="68"/>
    </location>
</feature>
<dbReference type="InterPro" id="IPR009057">
    <property type="entry name" value="Homeodomain-like_sf"/>
</dbReference>
<dbReference type="Pfam" id="PF00440">
    <property type="entry name" value="TetR_N"/>
    <property type="match status" value="1"/>
</dbReference>
<feature type="DNA-binding region" description="H-T-H motif" evidence="2">
    <location>
        <begin position="31"/>
        <end position="50"/>
    </location>
</feature>
<proteinExistence type="predicted"/>
<accession>A0ABS1M7W6</accession>
<keyword evidence="1 2" id="KW-0238">DNA-binding</keyword>
<dbReference type="Gene3D" id="1.10.357.10">
    <property type="entry name" value="Tetracycline Repressor, domain 2"/>
    <property type="match status" value="1"/>
</dbReference>
<name>A0ABS1M7W6_9NOCA</name>
<dbReference type="InterPro" id="IPR036271">
    <property type="entry name" value="Tet_transcr_reg_TetR-rel_C_sf"/>
</dbReference>
<gene>
    <name evidence="4" type="ORF">JK358_19810</name>
</gene>
<reference evidence="4 5" key="1">
    <citation type="submission" date="2021-01" db="EMBL/GenBank/DDBJ databases">
        <title>WGS of actinomycetes isolated from Thailand.</title>
        <authorList>
            <person name="Thawai C."/>
        </authorList>
    </citation>
    <scope>NUCLEOTIDE SEQUENCE [LARGE SCALE GENOMIC DNA]</scope>
    <source>
        <strain evidence="4 5">LPG 2</strain>
    </source>
</reference>
<keyword evidence="5" id="KW-1185">Reference proteome</keyword>
<dbReference type="RefSeq" id="WP_201949205.1">
    <property type="nucleotide sequence ID" value="NZ_JAERRJ010000007.1"/>
</dbReference>
<evidence type="ECO:0000256" key="2">
    <source>
        <dbReference type="PROSITE-ProRule" id="PRU00335"/>
    </source>
</evidence>
<dbReference type="PANTHER" id="PTHR30055:SF226">
    <property type="entry name" value="HTH-TYPE TRANSCRIPTIONAL REGULATOR PKSA"/>
    <property type="match status" value="1"/>
</dbReference>
<sequence>MPRLVDHDQRRREITTVARKVIAGGGMDAATFQSIAAAAGISVRLIQYYFGTKSELLAATFRAVVEDSGVRMAQRLTALGVDPEPREFVRAVCTVVMPLDDAGHEDALVLAAFHAAALEGAGLSVAERVGPVRWLITAYAEQIRRYRGDGKSGDTAELDAELIVVATSGITQGVLAGMATREQAEVLLDRLLDRTMGEN</sequence>
<evidence type="ECO:0000256" key="1">
    <source>
        <dbReference type="ARBA" id="ARBA00023125"/>
    </source>
</evidence>
<protein>
    <submittedName>
        <fullName evidence="4">TetR/AcrR family transcriptional regulator</fullName>
    </submittedName>
</protein>
<organism evidence="4 5">
    <name type="scientific">Nocardia acididurans</name>
    <dbReference type="NCBI Taxonomy" id="2802282"/>
    <lineage>
        <taxon>Bacteria</taxon>
        <taxon>Bacillati</taxon>
        <taxon>Actinomycetota</taxon>
        <taxon>Actinomycetes</taxon>
        <taxon>Mycobacteriales</taxon>
        <taxon>Nocardiaceae</taxon>
        <taxon>Nocardia</taxon>
    </lineage>
</organism>
<dbReference type="InterPro" id="IPR050109">
    <property type="entry name" value="HTH-type_TetR-like_transc_reg"/>
</dbReference>
<dbReference type="SUPFAM" id="SSF46689">
    <property type="entry name" value="Homeodomain-like"/>
    <property type="match status" value="1"/>
</dbReference>
<evidence type="ECO:0000259" key="3">
    <source>
        <dbReference type="PROSITE" id="PS50977"/>
    </source>
</evidence>